<dbReference type="Pfam" id="PF05368">
    <property type="entry name" value="NmrA"/>
    <property type="match status" value="1"/>
</dbReference>
<feature type="domain" description="NmrA-like" evidence="1">
    <location>
        <begin position="4"/>
        <end position="236"/>
    </location>
</feature>
<gene>
    <name evidence="2" type="ORF">PUT78_07075</name>
</gene>
<sequence>MYIILGGTGQVGSATARALLDEGEAVTIVTRDESHGKDLYDAGAKIVVADVRNVEALKGVFRLGKRAFLLNPPAPPSSATDKEERANVAAIMSALDGSGLEKVVAASTYGAFDGECCGDLTILHAFELALKRQTIPAAINRAGYYMSNWAGMAELVQQNGALPSFFPAALTIPMVAPADLGIAAARRLMSGTDDVGIEHIEGPERYTANDVAAAFADMIGRKVEVQEVPRDALENTFREFGFSEEAAASYACMTRRLIDGKTMPLDEPTFGSTSLKSYIASVLS</sequence>
<dbReference type="Proteomes" id="UP001431784">
    <property type="component" value="Unassembled WGS sequence"/>
</dbReference>
<dbReference type="Gene3D" id="3.90.25.10">
    <property type="entry name" value="UDP-galactose 4-epimerase, domain 1"/>
    <property type="match status" value="1"/>
</dbReference>
<dbReference type="Gene3D" id="3.40.50.720">
    <property type="entry name" value="NAD(P)-binding Rossmann-like Domain"/>
    <property type="match status" value="1"/>
</dbReference>
<proteinExistence type="predicted"/>
<dbReference type="InterPro" id="IPR008030">
    <property type="entry name" value="NmrA-like"/>
</dbReference>
<accession>A0ABT5T6V5</accession>
<dbReference type="PANTHER" id="PTHR43162:SF1">
    <property type="entry name" value="PRESTALK A DIFFERENTIATION PROTEIN A"/>
    <property type="match status" value="1"/>
</dbReference>
<dbReference type="SUPFAM" id="SSF51735">
    <property type="entry name" value="NAD(P)-binding Rossmann-fold domains"/>
    <property type="match status" value="1"/>
</dbReference>
<dbReference type="InterPro" id="IPR036291">
    <property type="entry name" value="NAD(P)-bd_dom_sf"/>
</dbReference>
<keyword evidence="3" id="KW-1185">Reference proteome</keyword>
<dbReference type="RefSeq" id="WP_274351537.1">
    <property type="nucleotide sequence ID" value="NZ_JAQZSM010000004.1"/>
</dbReference>
<reference evidence="2" key="1">
    <citation type="submission" date="2023-02" db="EMBL/GenBank/DDBJ databases">
        <title>Description of Roseinatronobacter alkalisoli sp. nov., an alkaliphilic bacerium isolated from soda soil.</title>
        <authorList>
            <person name="Wei W."/>
        </authorList>
    </citation>
    <scope>NUCLEOTIDE SEQUENCE</scope>
    <source>
        <strain evidence="2">HJB301</strain>
    </source>
</reference>
<evidence type="ECO:0000313" key="2">
    <source>
        <dbReference type="EMBL" id="MDD7970857.1"/>
    </source>
</evidence>
<protein>
    <submittedName>
        <fullName evidence="2">NAD(P)H-binding protein</fullName>
    </submittedName>
</protein>
<evidence type="ECO:0000313" key="3">
    <source>
        <dbReference type="Proteomes" id="UP001431784"/>
    </source>
</evidence>
<organism evidence="2 3">
    <name type="scientific">Roseinatronobacter alkalisoli</name>
    <dbReference type="NCBI Taxonomy" id="3028235"/>
    <lineage>
        <taxon>Bacteria</taxon>
        <taxon>Pseudomonadati</taxon>
        <taxon>Pseudomonadota</taxon>
        <taxon>Alphaproteobacteria</taxon>
        <taxon>Rhodobacterales</taxon>
        <taxon>Paracoccaceae</taxon>
        <taxon>Roseinatronobacter</taxon>
    </lineage>
</organism>
<dbReference type="EMBL" id="JAQZSM010000004">
    <property type="protein sequence ID" value="MDD7970857.1"/>
    <property type="molecule type" value="Genomic_DNA"/>
</dbReference>
<dbReference type="InterPro" id="IPR051604">
    <property type="entry name" value="Ergot_Alk_Oxidoreductase"/>
</dbReference>
<name>A0ABT5T6V5_9RHOB</name>
<comment type="caution">
    <text evidence="2">The sequence shown here is derived from an EMBL/GenBank/DDBJ whole genome shotgun (WGS) entry which is preliminary data.</text>
</comment>
<dbReference type="PANTHER" id="PTHR43162">
    <property type="match status" value="1"/>
</dbReference>
<evidence type="ECO:0000259" key="1">
    <source>
        <dbReference type="Pfam" id="PF05368"/>
    </source>
</evidence>